<evidence type="ECO:0000256" key="1">
    <source>
        <dbReference type="SAM" id="SignalP"/>
    </source>
</evidence>
<accession>T1JWC0</accession>
<dbReference type="EnsemblMetazoa" id="tetur02g07720.1">
    <property type="protein sequence ID" value="tetur02g07720.1"/>
    <property type="gene ID" value="tetur02g07720"/>
</dbReference>
<reference evidence="2" key="2">
    <citation type="submission" date="2015-06" db="UniProtKB">
        <authorList>
            <consortium name="EnsemblMetazoa"/>
        </authorList>
    </citation>
    <scope>IDENTIFICATION</scope>
</reference>
<evidence type="ECO:0000313" key="2">
    <source>
        <dbReference type="EnsemblMetazoa" id="tetur02g07720.1"/>
    </source>
</evidence>
<sequence>MSNRLIVSLVLTLCVKFVLSSENATELVCSEEAEKVKDYYCRTLTCNHPEVNTTTSIRLFCDKNIDHPLIPILREETRIRTPQQLIQFVQKRLSVKKIVNYLIDAFFGFVFQKLMQLILGGISPTQVLTSLLAP</sequence>
<dbReference type="HOGENOM" id="CLU_1898872_0_0_1"/>
<keyword evidence="3" id="KW-1185">Reference proteome</keyword>
<keyword evidence="1" id="KW-0732">Signal</keyword>
<evidence type="ECO:0000313" key="3">
    <source>
        <dbReference type="Proteomes" id="UP000015104"/>
    </source>
</evidence>
<protein>
    <submittedName>
        <fullName evidence="2">Uncharacterized protein</fullName>
    </submittedName>
</protein>
<feature type="chain" id="PRO_5004580702" evidence="1">
    <location>
        <begin position="21"/>
        <end position="134"/>
    </location>
</feature>
<proteinExistence type="predicted"/>
<name>T1JWC0_TETUR</name>
<dbReference type="EMBL" id="CAEY01000808">
    <property type="status" value="NOT_ANNOTATED_CDS"/>
    <property type="molecule type" value="Genomic_DNA"/>
</dbReference>
<organism evidence="2 3">
    <name type="scientific">Tetranychus urticae</name>
    <name type="common">Two-spotted spider mite</name>
    <dbReference type="NCBI Taxonomy" id="32264"/>
    <lineage>
        <taxon>Eukaryota</taxon>
        <taxon>Metazoa</taxon>
        <taxon>Ecdysozoa</taxon>
        <taxon>Arthropoda</taxon>
        <taxon>Chelicerata</taxon>
        <taxon>Arachnida</taxon>
        <taxon>Acari</taxon>
        <taxon>Acariformes</taxon>
        <taxon>Trombidiformes</taxon>
        <taxon>Prostigmata</taxon>
        <taxon>Eleutherengona</taxon>
        <taxon>Raphignathae</taxon>
        <taxon>Tetranychoidea</taxon>
        <taxon>Tetranychidae</taxon>
        <taxon>Tetranychus</taxon>
    </lineage>
</organism>
<feature type="signal peptide" evidence="1">
    <location>
        <begin position="1"/>
        <end position="20"/>
    </location>
</feature>
<dbReference type="Proteomes" id="UP000015104">
    <property type="component" value="Unassembled WGS sequence"/>
</dbReference>
<dbReference type="AlphaFoldDB" id="T1JWC0"/>
<reference evidence="3" key="1">
    <citation type="submission" date="2011-08" db="EMBL/GenBank/DDBJ databases">
        <authorList>
            <person name="Rombauts S."/>
        </authorList>
    </citation>
    <scope>NUCLEOTIDE SEQUENCE</scope>
    <source>
        <strain evidence="3">London</strain>
    </source>
</reference>